<sequence>MEVVFDSCYIALYLLLCRLNFFIGRLGPEWHDTALIYVSLIIISMVAMGLVENAFQEYLSGLRAPVEMTFIRRTFSGPMMLAEMEQDTPIGRDFRRKLLQCGFDWIGRTPFEFTVDDFLEKLAIHIRGKPPIIFGVGSYPEAKTFTTEELAAEVEARSRWGMDYAQMVLASAIKMRLGR</sequence>
<evidence type="ECO:0000256" key="1">
    <source>
        <dbReference type="SAM" id="Phobius"/>
    </source>
</evidence>
<feature type="transmembrane region" description="Helical" evidence="1">
    <location>
        <begin position="7"/>
        <end position="28"/>
    </location>
</feature>
<dbReference type="EMBL" id="BARV01029139">
    <property type="protein sequence ID" value="GAI41601.1"/>
    <property type="molecule type" value="Genomic_DNA"/>
</dbReference>
<comment type="caution">
    <text evidence="2">The sequence shown here is derived from an EMBL/GenBank/DDBJ whole genome shotgun (WGS) entry which is preliminary data.</text>
</comment>
<dbReference type="AlphaFoldDB" id="X1PGJ3"/>
<name>X1PGJ3_9ZZZZ</name>
<evidence type="ECO:0000313" key="2">
    <source>
        <dbReference type="EMBL" id="GAI41601.1"/>
    </source>
</evidence>
<protein>
    <submittedName>
        <fullName evidence="2">Uncharacterized protein</fullName>
    </submittedName>
</protein>
<reference evidence="2" key="1">
    <citation type="journal article" date="2014" name="Front. Microbiol.">
        <title>High frequency of phylogenetically diverse reductive dehalogenase-homologous genes in deep subseafloor sedimentary metagenomes.</title>
        <authorList>
            <person name="Kawai M."/>
            <person name="Futagami T."/>
            <person name="Toyoda A."/>
            <person name="Takaki Y."/>
            <person name="Nishi S."/>
            <person name="Hori S."/>
            <person name="Arai W."/>
            <person name="Tsubouchi T."/>
            <person name="Morono Y."/>
            <person name="Uchiyama I."/>
            <person name="Ito T."/>
            <person name="Fujiyama A."/>
            <person name="Inagaki F."/>
            <person name="Takami H."/>
        </authorList>
    </citation>
    <scope>NUCLEOTIDE SEQUENCE</scope>
    <source>
        <strain evidence="2">Expedition CK06-06</strain>
    </source>
</reference>
<accession>X1PGJ3</accession>
<keyword evidence="1" id="KW-1133">Transmembrane helix</keyword>
<feature type="transmembrane region" description="Helical" evidence="1">
    <location>
        <begin position="34"/>
        <end position="55"/>
    </location>
</feature>
<keyword evidence="1" id="KW-0472">Membrane</keyword>
<proteinExistence type="predicted"/>
<gene>
    <name evidence="2" type="ORF">S06H3_46526</name>
</gene>
<keyword evidence="1" id="KW-0812">Transmembrane</keyword>
<organism evidence="2">
    <name type="scientific">marine sediment metagenome</name>
    <dbReference type="NCBI Taxonomy" id="412755"/>
    <lineage>
        <taxon>unclassified sequences</taxon>
        <taxon>metagenomes</taxon>
        <taxon>ecological metagenomes</taxon>
    </lineage>
</organism>